<evidence type="ECO:0000313" key="17">
    <source>
        <dbReference type="Proteomes" id="UP001248536"/>
    </source>
</evidence>
<keyword evidence="9 12" id="KW-0030">Aminoacyl-tRNA synthetase</keyword>
<evidence type="ECO:0000256" key="2">
    <source>
        <dbReference type="ARBA" id="ARBA00005045"/>
    </source>
</evidence>
<evidence type="ECO:0000256" key="14">
    <source>
        <dbReference type="SAM" id="MobiDB-lite"/>
    </source>
</evidence>
<evidence type="ECO:0000256" key="3">
    <source>
        <dbReference type="ARBA" id="ARBA00010728"/>
    </source>
</evidence>
<dbReference type="InterPro" id="IPR042103">
    <property type="entry name" value="SerRS_1_N_sf"/>
</dbReference>
<keyword evidence="17" id="KW-1185">Reference proteome</keyword>
<keyword evidence="5 12" id="KW-0436">Ligase</keyword>
<accession>A0ABU2F4X5</accession>
<evidence type="ECO:0000313" key="16">
    <source>
        <dbReference type="EMBL" id="MDS0255086.1"/>
    </source>
</evidence>
<comment type="function">
    <text evidence="12">Catalyzes the attachment of serine to tRNA(Ser). Is also able to aminoacylate tRNA(Sec) with serine, to form the misacylated tRNA L-seryl-tRNA(Sec), which will be further converted into selenocysteinyl-tRNA(Sec).</text>
</comment>
<dbReference type="InterPro" id="IPR045864">
    <property type="entry name" value="aa-tRNA-synth_II/BPL/LPL"/>
</dbReference>
<proteinExistence type="inferred from homology"/>
<dbReference type="InterPro" id="IPR010978">
    <property type="entry name" value="tRNA-bd_arm"/>
</dbReference>
<dbReference type="Pfam" id="PF00587">
    <property type="entry name" value="tRNA-synt_2b"/>
    <property type="match status" value="1"/>
</dbReference>
<dbReference type="InterPro" id="IPR006195">
    <property type="entry name" value="aa-tRNA-synth_II"/>
</dbReference>
<evidence type="ECO:0000256" key="4">
    <source>
        <dbReference type="ARBA" id="ARBA00022490"/>
    </source>
</evidence>
<comment type="caution">
    <text evidence="16">The sequence shown here is derived from an EMBL/GenBank/DDBJ whole genome shotgun (WGS) entry which is preliminary data.</text>
</comment>
<keyword evidence="4 12" id="KW-0963">Cytoplasm</keyword>
<dbReference type="EMBL" id="JAMQCP010000002">
    <property type="protein sequence ID" value="MDS0255086.1"/>
    <property type="molecule type" value="Genomic_DNA"/>
</dbReference>
<dbReference type="SUPFAM" id="SSF46589">
    <property type="entry name" value="tRNA-binding arm"/>
    <property type="match status" value="1"/>
</dbReference>
<comment type="similarity">
    <text evidence="3 12">Belongs to the class-II aminoacyl-tRNA synthetase family. Type-1 seryl-tRNA synthetase subfamily.</text>
</comment>
<feature type="compositionally biased region" description="Basic and acidic residues" evidence="14">
    <location>
        <begin position="45"/>
        <end position="66"/>
    </location>
</feature>
<feature type="binding site" evidence="12">
    <location>
        <begin position="242"/>
        <end position="244"/>
    </location>
    <ligand>
        <name>L-serine</name>
        <dbReference type="ChEBI" id="CHEBI:33384"/>
    </ligand>
</feature>
<dbReference type="PIRSF" id="PIRSF001529">
    <property type="entry name" value="Ser-tRNA-synth_IIa"/>
    <property type="match status" value="1"/>
</dbReference>
<dbReference type="Gene3D" id="1.10.287.40">
    <property type="entry name" value="Serine-tRNA synthetase, tRNA binding domain"/>
    <property type="match status" value="1"/>
</dbReference>
<dbReference type="PANTHER" id="PTHR43697">
    <property type="entry name" value="SERYL-TRNA SYNTHETASE"/>
    <property type="match status" value="1"/>
</dbReference>
<feature type="coiled-coil region" evidence="13">
    <location>
        <begin position="71"/>
        <end position="105"/>
    </location>
</feature>
<dbReference type="Gene3D" id="3.30.930.10">
    <property type="entry name" value="Bira Bifunctional Protein, Domain 2"/>
    <property type="match status" value="1"/>
</dbReference>
<dbReference type="PRINTS" id="PR00981">
    <property type="entry name" value="TRNASYNTHSER"/>
</dbReference>
<comment type="catalytic activity">
    <reaction evidence="10 12">
        <text>tRNA(Sec) + L-serine + ATP = L-seryl-tRNA(Sec) + AMP + diphosphate + H(+)</text>
        <dbReference type="Rhea" id="RHEA:42580"/>
        <dbReference type="Rhea" id="RHEA-COMP:9742"/>
        <dbReference type="Rhea" id="RHEA-COMP:10128"/>
        <dbReference type="ChEBI" id="CHEBI:15378"/>
        <dbReference type="ChEBI" id="CHEBI:30616"/>
        <dbReference type="ChEBI" id="CHEBI:33019"/>
        <dbReference type="ChEBI" id="CHEBI:33384"/>
        <dbReference type="ChEBI" id="CHEBI:78442"/>
        <dbReference type="ChEBI" id="CHEBI:78533"/>
        <dbReference type="ChEBI" id="CHEBI:456215"/>
        <dbReference type="EC" id="6.1.1.11"/>
    </reaction>
</comment>
<dbReference type="PANTHER" id="PTHR43697:SF1">
    <property type="entry name" value="SERINE--TRNA LIGASE"/>
    <property type="match status" value="1"/>
</dbReference>
<evidence type="ECO:0000256" key="1">
    <source>
        <dbReference type="ARBA" id="ARBA00004496"/>
    </source>
</evidence>
<dbReference type="HAMAP" id="MF_00176">
    <property type="entry name" value="Ser_tRNA_synth_type1"/>
    <property type="match status" value="1"/>
</dbReference>
<comment type="subunit">
    <text evidence="12">Homodimer. The tRNA molecule binds across the dimer.</text>
</comment>
<dbReference type="InterPro" id="IPR002314">
    <property type="entry name" value="aa-tRNA-synt_IIb"/>
</dbReference>
<keyword evidence="7 12" id="KW-0067">ATP-binding</keyword>
<feature type="binding site" evidence="12">
    <location>
        <position position="405"/>
    </location>
    <ligand>
        <name>L-serine</name>
        <dbReference type="ChEBI" id="CHEBI:33384"/>
    </ligand>
</feature>
<organism evidence="16 17">
    <name type="scientific">Haloarcula argentinensis</name>
    <dbReference type="NCBI Taxonomy" id="43776"/>
    <lineage>
        <taxon>Archaea</taxon>
        <taxon>Methanobacteriati</taxon>
        <taxon>Methanobacteriota</taxon>
        <taxon>Stenosarchaea group</taxon>
        <taxon>Halobacteria</taxon>
        <taxon>Halobacteriales</taxon>
        <taxon>Haloarculaceae</taxon>
        <taxon>Haloarcula</taxon>
    </lineage>
</organism>
<sequence>MLSRQFVREHPETVRDAIERKGVTGVDLDEILEIDEEWRELKAEGDGLRQERNEISNKIGEYKRDGDEEAAQEAIKKSAKLKSELEEVETLADELESQLEDALLELPNIPHESVPTGEGEADNVERYREGFDDLRDLPDEVVPHYDLGEDLDLLDFERGAKVSGGGYQFVKGEGARLEHALIQFMLDVHREQEYVDVLPPIPVNSDSMEGTGQLPKFDEDAYRVGARQDDDYDSDDLWLLPTAEVPVTNMYRGEILLDDDLPVKHQAFSPNFRREAGEHGTETRGYVRVHQFHKVELVNFVRPENSYDRLESLLDEAAEVLDRLELPYRVLDMCTGDMGFTQAKKYDIEVWAPGDDMADGPDRGGRWLEVSSVSNFEDFQARRAGLRFRPERHESADYLHTLNGSGLAVPRVLVAIMEYYQNDDGTITVPEPLRPYMGGQEVIEGSEKIGESAVGAGEKD</sequence>
<evidence type="ECO:0000256" key="7">
    <source>
        <dbReference type="ARBA" id="ARBA00022840"/>
    </source>
</evidence>
<name>A0ABU2F4X5_HALAR</name>
<evidence type="ECO:0000256" key="11">
    <source>
        <dbReference type="ARBA" id="ARBA00048823"/>
    </source>
</evidence>
<dbReference type="GO" id="GO:0004828">
    <property type="term" value="F:serine-tRNA ligase activity"/>
    <property type="evidence" value="ECO:0007669"/>
    <property type="project" value="UniProtKB-EC"/>
</dbReference>
<gene>
    <name evidence="12 16" type="primary">serS</name>
    <name evidence="16" type="ORF">NC662_15335</name>
</gene>
<reference evidence="16 17" key="1">
    <citation type="submission" date="2022-06" db="EMBL/GenBank/DDBJ databases">
        <title>Haloarcula sp. a new haloarchaeum isolate from saline soil.</title>
        <authorList>
            <person name="Strakova D."/>
            <person name="Galisteo C."/>
            <person name="Sanchez-Porro C."/>
            <person name="Ventosa A."/>
        </authorList>
    </citation>
    <scope>NUCLEOTIDE SEQUENCE [LARGE SCALE GENOMIC DNA]</scope>
    <source>
        <strain evidence="16 17">JCM 15760</strain>
    </source>
</reference>
<keyword evidence="8 12" id="KW-0648">Protein biosynthesis</keyword>
<evidence type="ECO:0000256" key="8">
    <source>
        <dbReference type="ARBA" id="ARBA00022917"/>
    </source>
</evidence>
<comment type="domain">
    <text evidence="12">Consists of two distinct domains, a catalytic core and a N-terminal extension that is involved in tRNA binding.</text>
</comment>
<feature type="binding site" evidence="12">
    <location>
        <position position="289"/>
    </location>
    <ligand>
        <name>ATP</name>
        <dbReference type="ChEBI" id="CHEBI:30616"/>
    </ligand>
</feature>
<dbReference type="InterPro" id="IPR002317">
    <property type="entry name" value="Ser-tRNA-ligase_type_1"/>
</dbReference>
<dbReference type="Proteomes" id="UP001248536">
    <property type="component" value="Unassembled WGS sequence"/>
</dbReference>
<dbReference type="InterPro" id="IPR015866">
    <property type="entry name" value="Ser-tRNA-synth_1_N"/>
</dbReference>
<evidence type="ECO:0000256" key="10">
    <source>
        <dbReference type="ARBA" id="ARBA00047929"/>
    </source>
</evidence>
<dbReference type="SUPFAM" id="SSF55681">
    <property type="entry name" value="Class II aaRS and biotin synthetases"/>
    <property type="match status" value="1"/>
</dbReference>
<comment type="subcellular location">
    <subcellularLocation>
        <location evidence="1 12">Cytoplasm</location>
    </subcellularLocation>
</comment>
<dbReference type="PROSITE" id="PS50862">
    <property type="entry name" value="AA_TRNA_LIGASE_II"/>
    <property type="match status" value="1"/>
</dbReference>
<evidence type="ECO:0000256" key="5">
    <source>
        <dbReference type="ARBA" id="ARBA00022598"/>
    </source>
</evidence>
<dbReference type="NCBIfam" id="TIGR00414">
    <property type="entry name" value="serS"/>
    <property type="match status" value="1"/>
</dbReference>
<comment type="pathway">
    <text evidence="2 12">Aminoacyl-tRNA biosynthesis; selenocysteinyl-tRNA(Sec) biosynthesis; L-seryl-tRNA(Sec) from L-serine and tRNA(Sec): step 1/1.</text>
</comment>
<dbReference type="EC" id="6.1.1.11" evidence="12"/>
<evidence type="ECO:0000256" key="12">
    <source>
        <dbReference type="HAMAP-Rule" id="MF_00176"/>
    </source>
</evidence>
<evidence type="ECO:0000259" key="15">
    <source>
        <dbReference type="PROSITE" id="PS50862"/>
    </source>
</evidence>
<feature type="region of interest" description="Disordered" evidence="14">
    <location>
        <begin position="45"/>
        <end position="70"/>
    </location>
</feature>
<keyword evidence="6 12" id="KW-0547">Nucleotide-binding</keyword>
<evidence type="ECO:0000256" key="9">
    <source>
        <dbReference type="ARBA" id="ARBA00023146"/>
    </source>
</evidence>
<dbReference type="RefSeq" id="WP_005536684.1">
    <property type="nucleotide sequence ID" value="NZ_BAABDY010000004.1"/>
</dbReference>
<feature type="domain" description="Aminoacyl-transfer RNA synthetases class-II family profile" evidence="15">
    <location>
        <begin position="139"/>
        <end position="430"/>
    </location>
</feature>
<evidence type="ECO:0000256" key="6">
    <source>
        <dbReference type="ARBA" id="ARBA00022741"/>
    </source>
</evidence>
<feature type="binding site" evidence="12">
    <location>
        <position position="296"/>
    </location>
    <ligand>
        <name>L-serine</name>
        <dbReference type="ChEBI" id="CHEBI:33384"/>
    </ligand>
</feature>
<dbReference type="Pfam" id="PF02403">
    <property type="entry name" value="Seryl_tRNA_N"/>
    <property type="match status" value="1"/>
</dbReference>
<protein>
    <recommendedName>
        <fullName evidence="12">Serine--tRNA ligase</fullName>
        <ecNumber evidence="12">6.1.1.11</ecNumber>
    </recommendedName>
    <alternativeName>
        <fullName evidence="12">Seryl-tRNA synthetase</fullName>
        <shortName evidence="12">SerRS</shortName>
    </alternativeName>
    <alternativeName>
        <fullName evidence="12">Seryl-tRNA(Ser/Sec) synthetase</fullName>
    </alternativeName>
</protein>
<comment type="catalytic activity">
    <reaction evidence="11 12">
        <text>tRNA(Ser) + L-serine + ATP = L-seryl-tRNA(Ser) + AMP + diphosphate + H(+)</text>
        <dbReference type="Rhea" id="RHEA:12292"/>
        <dbReference type="Rhea" id="RHEA-COMP:9669"/>
        <dbReference type="Rhea" id="RHEA-COMP:9703"/>
        <dbReference type="ChEBI" id="CHEBI:15378"/>
        <dbReference type="ChEBI" id="CHEBI:30616"/>
        <dbReference type="ChEBI" id="CHEBI:33019"/>
        <dbReference type="ChEBI" id="CHEBI:33384"/>
        <dbReference type="ChEBI" id="CHEBI:78442"/>
        <dbReference type="ChEBI" id="CHEBI:78533"/>
        <dbReference type="ChEBI" id="CHEBI:456215"/>
        <dbReference type="EC" id="6.1.1.11"/>
    </reaction>
</comment>
<keyword evidence="13" id="KW-0175">Coiled coil</keyword>
<feature type="binding site" evidence="12">
    <location>
        <begin position="369"/>
        <end position="372"/>
    </location>
    <ligand>
        <name>ATP</name>
        <dbReference type="ChEBI" id="CHEBI:30616"/>
    </ligand>
</feature>
<feature type="binding site" evidence="12">
    <location>
        <begin position="273"/>
        <end position="275"/>
    </location>
    <ligand>
        <name>ATP</name>
        <dbReference type="ChEBI" id="CHEBI:30616"/>
    </ligand>
</feature>
<evidence type="ECO:0000256" key="13">
    <source>
        <dbReference type="SAM" id="Coils"/>
    </source>
</evidence>